<dbReference type="AlphaFoldDB" id="A0A9D1TUX4"/>
<gene>
    <name evidence="1" type="ORF">H9889_08080</name>
</gene>
<reference evidence="1" key="2">
    <citation type="submission" date="2021-04" db="EMBL/GenBank/DDBJ databases">
        <authorList>
            <person name="Gilroy R."/>
        </authorList>
    </citation>
    <scope>NUCLEOTIDE SEQUENCE</scope>
    <source>
        <strain evidence="1">CHK160-9182</strain>
    </source>
</reference>
<dbReference type="EMBL" id="DXHP01000177">
    <property type="protein sequence ID" value="HIW07262.1"/>
    <property type="molecule type" value="Genomic_DNA"/>
</dbReference>
<protein>
    <submittedName>
        <fullName evidence="1">Uncharacterized protein</fullName>
    </submittedName>
</protein>
<feature type="non-terminal residue" evidence="1">
    <location>
        <position position="1"/>
    </location>
</feature>
<organism evidence="1 2">
    <name type="scientific">Candidatus Ignatzschineria merdigallinarum</name>
    <dbReference type="NCBI Taxonomy" id="2838621"/>
    <lineage>
        <taxon>Bacteria</taxon>
        <taxon>Pseudomonadati</taxon>
        <taxon>Pseudomonadota</taxon>
        <taxon>Gammaproteobacteria</taxon>
        <taxon>Cardiobacteriales</taxon>
        <taxon>Ignatzschineriaceae</taxon>
        <taxon>Ignatzschineria</taxon>
    </lineage>
</organism>
<evidence type="ECO:0000313" key="2">
    <source>
        <dbReference type="Proteomes" id="UP000823934"/>
    </source>
</evidence>
<accession>A0A9D1TUX4</accession>
<evidence type="ECO:0000313" key="1">
    <source>
        <dbReference type="EMBL" id="HIW07262.1"/>
    </source>
</evidence>
<name>A0A9D1TUX4_9GAMM</name>
<proteinExistence type="predicted"/>
<comment type="caution">
    <text evidence="1">The sequence shown here is derived from an EMBL/GenBank/DDBJ whole genome shotgun (WGS) entry which is preliminary data.</text>
</comment>
<dbReference type="Gene3D" id="3.40.1000.10">
    <property type="entry name" value="Mog1/PsbP, alpha/beta/alpha sandwich"/>
    <property type="match status" value="1"/>
</dbReference>
<dbReference type="Proteomes" id="UP000823934">
    <property type="component" value="Unassembled WGS sequence"/>
</dbReference>
<sequence>LSSSLLLAETMTVEGTTVTFEAPADFKPLSEEIIALKWPSHRAPNYAVGNEAGSTTIAYDYKADVTGATLPVLKTQFTAVFDQSIPGIEWIKNEIVMLDGEEWIMFEMTSNAVDTDIHNLLLVTILEDTLLMFNFNSVKHEFPQYEAALRESIESIRFNR</sequence>
<reference evidence="1" key="1">
    <citation type="journal article" date="2021" name="PeerJ">
        <title>Extensive microbial diversity within the chicken gut microbiome revealed by metagenomics and culture.</title>
        <authorList>
            <person name="Gilroy R."/>
            <person name="Ravi A."/>
            <person name="Getino M."/>
            <person name="Pursley I."/>
            <person name="Horton D.L."/>
            <person name="Alikhan N.F."/>
            <person name="Baker D."/>
            <person name="Gharbi K."/>
            <person name="Hall N."/>
            <person name="Watson M."/>
            <person name="Adriaenssens E.M."/>
            <person name="Foster-Nyarko E."/>
            <person name="Jarju S."/>
            <person name="Secka A."/>
            <person name="Antonio M."/>
            <person name="Oren A."/>
            <person name="Chaudhuri R.R."/>
            <person name="La Ragione R."/>
            <person name="Hildebrand F."/>
            <person name="Pallen M.J."/>
        </authorList>
    </citation>
    <scope>NUCLEOTIDE SEQUENCE</scope>
    <source>
        <strain evidence="1">CHK160-9182</strain>
    </source>
</reference>